<feature type="signal peptide" evidence="10">
    <location>
        <begin position="1"/>
        <end position="37"/>
    </location>
</feature>
<dbReference type="RefSeq" id="WP_211926003.1">
    <property type="nucleotide sequence ID" value="NZ_JAGQFT020000007.1"/>
</dbReference>
<dbReference type="Pfam" id="PF00593">
    <property type="entry name" value="TonB_dep_Rec_b-barrel"/>
    <property type="match status" value="1"/>
</dbReference>
<evidence type="ECO:0000256" key="1">
    <source>
        <dbReference type="ARBA" id="ARBA00004571"/>
    </source>
</evidence>
<evidence type="ECO:0000256" key="7">
    <source>
        <dbReference type="ARBA" id="ARBA00023237"/>
    </source>
</evidence>
<dbReference type="PANTHER" id="PTHR30069:SF28">
    <property type="entry name" value="TONB-DEPENDENT RECEPTOR YNCD-RELATED"/>
    <property type="match status" value="1"/>
</dbReference>
<proteinExistence type="inferred from homology"/>
<keyword evidence="2 8" id="KW-0813">Transport</keyword>
<organism evidence="13">
    <name type="scientific">Coralloluteibacterium stylophorae</name>
    <dbReference type="NCBI Taxonomy" id="1776034"/>
    <lineage>
        <taxon>Bacteria</taxon>
        <taxon>Pseudomonadati</taxon>
        <taxon>Pseudomonadota</taxon>
        <taxon>Gammaproteobacteria</taxon>
        <taxon>Lysobacterales</taxon>
        <taxon>Lysobacteraceae</taxon>
        <taxon>Coralloluteibacterium</taxon>
    </lineage>
</organism>
<evidence type="ECO:0000256" key="3">
    <source>
        <dbReference type="ARBA" id="ARBA00022452"/>
    </source>
</evidence>
<dbReference type="InterPro" id="IPR036942">
    <property type="entry name" value="Beta-barrel_TonB_sf"/>
</dbReference>
<feature type="domain" description="TonB-dependent receptor plug" evidence="12">
    <location>
        <begin position="68"/>
        <end position="176"/>
    </location>
</feature>
<evidence type="ECO:0000256" key="6">
    <source>
        <dbReference type="ARBA" id="ARBA00023136"/>
    </source>
</evidence>
<dbReference type="InterPro" id="IPR037066">
    <property type="entry name" value="Plug_dom_sf"/>
</dbReference>
<evidence type="ECO:0000256" key="5">
    <source>
        <dbReference type="ARBA" id="ARBA00023077"/>
    </source>
</evidence>
<dbReference type="EMBL" id="JAGQFT020000007">
    <property type="protein sequence ID" value="MBS7457861.1"/>
    <property type="molecule type" value="Genomic_DNA"/>
</dbReference>
<dbReference type="Proteomes" id="UP000675747">
    <property type="component" value="Unassembled WGS sequence"/>
</dbReference>
<dbReference type="PANTHER" id="PTHR30069">
    <property type="entry name" value="TONB-DEPENDENT OUTER MEMBRANE RECEPTOR"/>
    <property type="match status" value="1"/>
</dbReference>
<evidence type="ECO:0000256" key="10">
    <source>
        <dbReference type="SAM" id="SignalP"/>
    </source>
</evidence>
<keyword evidence="3 8" id="KW-1134">Transmembrane beta strand</keyword>
<dbReference type="PROSITE" id="PS52016">
    <property type="entry name" value="TONB_DEPENDENT_REC_3"/>
    <property type="match status" value="1"/>
</dbReference>
<dbReference type="EMBL" id="JAGQFT010000032">
    <property type="protein sequence ID" value="MBR0562038.1"/>
    <property type="molecule type" value="Genomic_DNA"/>
</dbReference>
<comment type="caution">
    <text evidence="13">The sequence shown here is derived from an EMBL/GenBank/DDBJ whole genome shotgun (WGS) entry which is preliminary data.</text>
</comment>
<keyword evidence="6 8" id="KW-0472">Membrane</keyword>
<keyword evidence="13" id="KW-0675">Receptor</keyword>
<gene>
    <name evidence="14" type="ORF">KB893_012040</name>
    <name evidence="13" type="ORF">KB893_05855</name>
</gene>
<sequence length="729" mass="78101">MSPTPDHACRPAATPRTAPPHASCLLLAAVAVTPVAAQTGPLPPAGGATPTRLATVVVPGTTRQADAFDVPASVDSEDARRLDSLNVNISDALTTVPGLVARNRQNYAQDEQLSIRGFGARSTFGIRGVRLYFDGIPATMPDGQGQVSHVNLETAERIEVLRGPFSALYGNSSGGVVQVFTADGTEPTELRAGIAGGGNGTLRANLGARGIEGPFDYNVGFTHFQTDGERDHSAAQRESGNGKLRWTGDSGASLSLVVNTVNIPGAQDPLGLTREDFEADPTQVAAPAETFDTRKSVSQQQAGLVWEQPLGGGHSLRAMGYYGQRDVLQYLSIPVFVQTASPLQAGAVIDLQNEYGGGDARWMWDGELAGGALSLTAGVSRDRQRQHRYGYENFVGDTLGVRGALRRDQVDRVDSDDVYAQASWTFHPDWTLTAGARRSEIGFDSRDRYVTADNPDDSGRAEYAQTSPVAGLLWRVTPAANVYAAWGRGFETPTFSELGYRFDGSAGLAFDLVPARSRNSELGLKLRPRDGVAVDLALFHTETRDELAVATNNGGRTTYQNIDRSRRRGAEAAVDLDLAPAWRLRTALTWMQATFESPFLTCGGSGCTEPDTPVAAGSPIPGVPRRTASTVLAWEPAETGWRASAYGRYVDDVPTDDLGRDAADAYTVFDLSAGYVFDAGRSRIATFARVDNVFDRQYAGSVIVNDGNGRYFEPGLGRTLTVGADLRWR</sequence>
<dbReference type="Gene3D" id="2.170.130.10">
    <property type="entry name" value="TonB-dependent receptor, plug domain"/>
    <property type="match status" value="1"/>
</dbReference>
<keyword evidence="15" id="KW-1185">Reference proteome</keyword>
<dbReference type="SUPFAM" id="SSF56935">
    <property type="entry name" value="Porins"/>
    <property type="match status" value="1"/>
</dbReference>
<dbReference type="CDD" id="cd01347">
    <property type="entry name" value="ligand_gated_channel"/>
    <property type="match status" value="1"/>
</dbReference>
<keyword evidence="5 9" id="KW-0798">TonB box</keyword>
<dbReference type="GO" id="GO:0015344">
    <property type="term" value="F:siderophore uptake transmembrane transporter activity"/>
    <property type="evidence" value="ECO:0007669"/>
    <property type="project" value="TreeGrafter"/>
</dbReference>
<dbReference type="InterPro" id="IPR012910">
    <property type="entry name" value="Plug_dom"/>
</dbReference>
<evidence type="ECO:0000259" key="12">
    <source>
        <dbReference type="Pfam" id="PF07715"/>
    </source>
</evidence>
<feature type="domain" description="TonB-dependent receptor-like beta-barrel" evidence="11">
    <location>
        <begin position="240"/>
        <end position="693"/>
    </location>
</feature>
<feature type="chain" id="PRO_5042774228" evidence="10">
    <location>
        <begin position="38"/>
        <end position="729"/>
    </location>
</feature>
<reference evidence="13" key="2">
    <citation type="submission" date="2021-04" db="EMBL/GenBank/DDBJ databases">
        <authorList>
            <person name="Karlyshev A.V."/>
        </authorList>
    </citation>
    <scope>NUCLEOTIDE SEQUENCE</scope>
    <source>
        <strain evidence="13">LMG 29479</strain>
    </source>
</reference>
<dbReference type="Pfam" id="PF07715">
    <property type="entry name" value="Plug"/>
    <property type="match status" value="1"/>
</dbReference>
<accession>A0A8J7VUI2</accession>
<reference evidence="14 15" key="1">
    <citation type="journal article" date="2021" name="Microbiol. Resour. Announc.">
        <title>Draft Genome Sequence of Coralloluteibacterium stylophorae LMG 29479T.</title>
        <authorList>
            <person name="Karlyshev A.V."/>
            <person name="Kudryashova E.B."/>
            <person name="Ariskina E.V."/>
            <person name="Conroy A.P."/>
            <person name="Abidueva E.Y."/>
        </authorList>
    </citation>
    <scope>NUCLEOTIDE SEQUENCE [LARGE SCALE GENOMIC DNA]</scope>
    <source>
        <strain evidence="14 15">LMG 29479</strain>
    </source>
</reference>
<evidence type="ECO:0000256" key="4">
    <source>
        <dbReference type="ARBA" id="ARBA00022692"/>
    </source>
</evidence>
<dbReference type="InterPro" id="IPR039426">
    <property type="entry name" value="TonB-dep_rcpt-like"/>
</dbReference>
<evidence type="ECO:0000256" key="8">
    <source>
        <dbReference type="PROSITE-ProRule" id="PRU01360"/>
    </source>
</evidence>
<dbReference type="GO" id="GO:0009279">
    <property type="term" value="C:cell outer membrane"/>
    <property type="evidence" value="ECO:0007669"/>
    <property type="project" value="UniProtKB-SubCell"/>
</dbReference>
<dbReference type="GO" id="GO:0044718">
    <property type="term" value="P:siderophore transmembrane transport"/>
    <property type="evidence" value="ECO:0007669"/>
    <property type="project" value="TreeGrafter"/>
</dbReference>
<evidence type="ECO:0000313" key="13">
    <source>
        <dbReference type="EMBL" id="MBR0562038.1"/>
    </source>
</evidence>
<name>A0A8J7VUI2_9GAMM</name>
<dbReference type="AlphaFoldDB" id="A0A8J7VUI2"/>
<protein>
    <submittedName>
        <fullName evidence="13">TonB-dependent receptor</fullName>
    </submittedName>
</protein>
<evidence type="ECO:0000256" key="2">
    <source>
        <dbReference type="ARBA" id="ARBA00022448"/>
    </source>
</evidence>
<dbReference type="Gene3D" id="2.40.170.20">
    <property type="entry name" value="TonB-dependent receptor, beta-barrel domain"/>
    <property type="match status" value="1"/>
</dbReference>
<keyword evidence="7 8" id="KW-0998">Cell outer membrane</keyword>
<evidence type="ECO:0000313" key="15">
    <source>
        <dbReference type="Proteomes" id="UP000675747"/>
    </source>
</evidence>
<comment type="similarity">
    <text evidence="8 9">Belongs to the TonB-dependent receptor family.</text>
</comment>
<evidence type="ECO:0000313" key="14">
    <source>
        <dbReference type="EMBL" id="MBS7457861.1"/>
    </source>
</evidence>
<dbReference type="InterPro" id="IPR000531">
    <property type="entry name" value="Beta-barrel_TonB"/>
</dbReference>
<evidence type="ECO:0000259" key="11">
    <source>
        <dbReference type="Pfam" id="PF00593"/>
    </source>
</evidence>
<keyword evidence="10" id="KW-0732">Signal</keyword>
<keyword evidence="4 8" id="KW-0812">Transmembrane</keyword>
<comment type="subcellular location">
    <subcellularLocation>
        <location evidence="1 8">Cell outer membrane</location>
        <topology evidence="1 8">Multi-pass membrane protein</topology>
    </subcellularLocation>
</comment>
<evidence type="ECO:0000256" key="9">
    <source>
        <dbReference type="RuleBase" id="RU003357"/>
    </source>
</evidence>